<organism evidence="1 2">
    <name type="scientific">Glossina austeni</name>
    <name type="common">Savannah tsetse fly</name>
    <dbReference type="NCBI Taxonomy" id="7395"/>
    <lineage>
        <taxon>Eukaryota</taxon>
        <taxon>Metazoa</taxon>
        <taxon>Ecdysozoa</taxon>
        <taxon>Arthropoda</taxon>
        <taxon>Hexapoda</taxon>
        <taxon>Insecta</taxon>
        <taxon>Pterygota</taxon>
        <taxon>Neoptera</taxon>
        <taxon>Endopterygota</taxon>
        <taxon>Diptera</taxon>
        <taxon>Brachycera</taxon>
        <taxon>Muscomorpha</taxon>
        <taxon>Hippoboscoidea</taxon>
        <taxon>Glossinidae</taxon>
        <taxon>Glossina</taxon>
    </lineage>
</organism>
<dbReference type="EnsemblMetazoa" id="GAUT000648-RA">
    <property type="protein sequence ID" value="GAUT000648-PA"/>
    <property type="gene ID" value="GAUT000648"/>
</dbReference>
<reference evidence="1" key="1">
    <citation type="submission" date="2020-05" db="UniProtKB">
        <authorList>
            <consortium name="EnsemblMetazoa"/>
        </authorList>
    </citation>
    <scope>IDENTIFICATION</scope>
    <source>
        <strain evidence="1">TTRI</strain>
    </source>
</reference>
<evidence type="ECO:0000313" key="2">
    <source>
        <dbReference type="Proteomes" id="UP000078200"/>
    </source>
</evidence>
<accession>A0A1A9UD96</accession>
<proteinExistence type="predicted"/>
<name>A0A1A9UD96_GLOAU</name>
<sequence length="111" mass="12133">MQEIAEEEKVEDGTSGRFRKKISGTLNQFATLRSEVDALKETAANQQFGVGDSASKVQAPYIDGASNVLCKECPKRQNKNKRPKAPRTNATIATKFGTLLVYVSFGGRVHT</sequence>
<dbReference type="Proteomes" id="UP000078200">
    <property type="component" value="Unassembled WGS sequence"/>
</dbReference>
<dbReference type="VEuPathDB" id="VectorBase:GAUT000648"/>
<keyword evidence="2" id="KW-1185">Reference proteome</keyword>
<dbReference type="AlphaFoldDB" id="A0A1A9UD96"/>
<protein>
    <submittedName>
        <fullName evidence="1">Uncharacterized protein</fullName>
    </submittedName>
</protein>
<evidence type="ECO:0000313" key="1">
    <source>
        <dbReference type="EnsemblMetazoa" id="GAUT000648-PA"/>
    </source>
</evidence>